<accession>A0ABU1NUC7</accession>
<protein>
    <submittedName>
        <fullName evidence="1">YVTN family beta-propeller protein</fullName>
    </submittedName>
</protein>
<dbReference type="InterPro" id="IPR051200">
    <property type="entry name" value="Host-pathogen_enzymatic-act"/>
</dbReference>
<keyword evidence="2" id="KW-1185">Reference proteome</keyword>
<dbReference type="PANTHER" id="PTHR47197">
    <property type="entry name" value="PROTEIN NIRF"/>
    <property type="match status" value="1"/>
</dbReference>
<gene>
    <name evidence="1" type="ORF">J2736_002266</name>
</gene>
<dbReference type="NCBIfam" id="TIGR02276">
    <property type="entry name" value="beta_rpt_yvtn"/>
    <property type="match status" value="1"/>
</dbReference>
<dbReference type="InterPro" id="IPR015943">
    <property type="entry name" value="WD40/YVTN_repeat-like_dom_sf"/>
</dbReference>
<name>A0ABU1NUC7_9BACL</name>
<organism evidence="1 2">
    <name type="scientific">Paenibacillus qinlingensis</name>
    <dbReference type="NCBI Taxonomy" id="1837343"/>
    <lineage>
        <taxon>Bacteria</taxon>
        <taxon>Bacillati</taxon>
        <taxon>Bacillota</taxon>
        <taxon>Bacilli</taxon>
        <taxon>Bacillales</taxon>
        <taxon>Paenibacillaceae</taxon>
        <taxon>Paenibacillus</taxon>
    </lineage>
</organism>
<sequence length="358" mass="39649">MLIRKAVRVTTQKIKASLPRLIATIPVSSPAVHFAINPITNRVYFIQGDNHLAVLNTITNKIITTIPIGEMASHLVVNTRTNRIYTSNFFDGTVSVINGRTNRVISTIKVGERCDHIAVNTHTNFIYVSTISLNSKNADVVVINGHTNGVYRRIAFNGRPSQLLVNEWANRIYVTNTTTDSLSVINGLTNKIVSTVKVGRNPVITPVLDRKTQQLYVANNLSRYCSVVDLRTMKVRRIQLGRLQRDITINPLTNRIYISSAQISIKGRLFVVCSKTNKIINTLTVPTFSDVLINPRTNHLFVSASTETGTVPLKVYNGSSLNPLTQLRVGKGSGSLLLNPRTNRMYVGGEKTISVIQD</sequence>
<evidence type="ECO:0000313" key="2">
    <source>
        <dbReference type="Proteomes" id="UP001267290"/>
    </source>
</evidence>
<dbReference type="Proteomes" id="UP001267290">
    <property type="component" value="Unassembled WGS sequence"/>
</dbReference>
<dbReference type="EMBL" id="JAVDSB010000003">
    <property type="protein sequence ID" value="MDR6551079.1"/>
    <property type="molecule type" value="Genomic_DNA"/>
</dbReference>
<proteinExistence type="predicted"/>
<comment type="caution">
    <text evidence="1">The sequence shown here is derived from an EMBL/GenBank/DDBJ whole genome shotgun (WGS) entry which is preliminary data.</text>
</comment>
<dbReference type="Gene3D" id="2.130.10.10">
    <property type="entry name" value="YVTN repeat-like/Quinoprotein amine dehydrogenase"/>
    <property type="match status" value="3"/>
</dbReference>
<dbReference type="PANTHER" id="PTHR47197:SF3">
    <property type="entry name" value="DIHYDRO-HEME D1 DEHYDROGENASE"/>
    <property type="match status" value="1"/>
</dbReference>
<dbReference type="SUPFAM" id="SSF51004">
    <property type="entry name" value="C-terminal (heme d1) domain of cytochrome cd1-nitrite reductase"/>
    <property type="match status" value="1"/>
</dbReference>
<dbReference type="InterPro" id="IPR011048">
    <property type="entry name" value="Haem_d1_sf"/>
</dbReference>
<dbReference type="RefSeq" id="WP_310226470.1">
    <property type="nucleotide sequence ID" value="NZ_JAVDSB010000003.1"/>
</dbReference>
<dbReference type="InterPro" id="IPR011964">
    <property type="entry name" value="YVTN_b-propeller_repeat"/>
</dbReference>
<evidence type="ECO:0000313" key="1">
    <source>
        <dbReference type="EMBL" id="MDR6551079.1"/>
    </source>
</evidence>
<reference evidence="1 2" key="1">
    <citation type="submission" date="2023-07" db="EMBL/GenBank/DDBJ databases">
        <title>Sorghum-associated microbial communities from plants grown in Nebraska, USA.</title>
        <authorList>
            <person name="Schachtman D."/>
        </authorList>
    </citation>
    <scope>NUCLEOTIDE SEQUENCE [LARGE SCALE GENOMIC DNA]</scope>
    <source>
        <strain evidence="1 2">CC258</strain>
    </source>
</reference>